<evidence type="ECO:0000313" key="3">
    <source>
        <dbReference type="Proteomes" id="UP000664132"/>
    </source>
</evidence>
<gene>
    <name evidence="2" type="ORF">IFR04_002502</name>
</gene>
<reference evidence="2" key="1">
    <citation type="submission" date="2021-02" db="EMBL/GenBank/DDBJ databases">
        <title>Genome sequence Cadophora malorum strain M34.</title>
        <authorList>
            <person name="Stefanovic E."/>
            <person name="Vu D."/>
            <person name="Scully C."/>
            <person name="Dijksterhuis J."/>
            <person name="Roader J."/>
            <person name="Houbraken J."/>
        </authorList>
    </citation>
    <scope>NUCLEOTIDE SEQUENCE</scope>
    <source>
        <strain evidence="2">M34</strain>
    </source>
</reference>
<organism evidence="2 3">
    <name type="scientific">Cadophora malorum</name>
    <dbReference type="NCBI Taxonomy" id="108018"/>
    <lineage>
        <taxon>Eukaryota</taxon>
        <taxon>Fungi</taxon>
        <taxon>Dikarya</taxon>
        <taxon>Ascomycota</taxon>
        <taxon>Pezizomycotina</taxon>
        <taxon>Leotiomycetes</taxon>
        <taxon>Helotiales</taxon>
        <taxon>Ploettnerulaceae</taxon>
        <taxon>Cadophora</taxon>
    </lineage>
</organism>
<name>A0A8H8BUG5_9HELO</name>
<dbReference type="Proteomes" id="UP000664132">
    <property type="component" value="Unassembled WGS sequence"/>
</dbReference>
<dbReference type="AlphaFoldDB" id="A0A8H8BUG5"/>
<dbReference type="OrthoDB" id="10386261at2759"/>
<proteinExistence type="predicted"/>
<evidence type="ECO:0000313" key="2">
    <source>
        <dbReference type="EMBL" id="KAG4424446.1"/>
    </source>
</evidence>
<comment type="caution">
    <text evidence="2">The sequence shown here is derived from an EMBL/GenBank/DDBJ whole genome shotgun (WGS) entry which is preliminary data.</text>
</comment>
<evidence type="ECO:0000256" key="1">
    <source>
        <dbReference type="SAM" id="MobiDB-lite"/>
    </source>
</evidence>
<feature type="region of interest" description="Disordered" evidence="1">
    <location>
        <begin position="189"/>
        <end position="216"/>
    </location>
</feature>
<dbReference type="EMBL" id="JAFJYH010000021">
    <property type="protein sequence ID" value="KAG4424446.1"/>
    <property type="molecule type" value="Genomic_DNA"/>
</dbReference>
<keyword evidence="3" id="KW-1185">Reference proteome</keyword>
<protein>
    <submittedName>
        <fullName evidence="2">Uncharacterized protein</fullName>
    </submittedName>
</protein>
<sequence>MCFRITTTFTCCQRTETTTISLCQAYHTDRSCNRAPRSRTARGTCDICLQLQADAQRLQPPASQSRFERIAIGWIPDEPNIRNPFLVSTDSTRESRRTWSTPATVWSDRRESLSSDREVAGLIMGPTIDREEIRRLRQERTITDGYHNRSPRRDRGQHLTITIPNRDEVSEYNPTMRVEMTRDNRVGSARQAAGAGGAITRPAPSEEVQSPEQSPLEEAIQYANAVTSLWYENC</sequence>
<accession>A0A8H8BUG5</accession>